<dbReference type="AlphaFoldDB" id="A0A098GAH9"/>
<dbReference type="OrthoDB" id="9803010at2"/>
<accession>A0A098GAH9</accession>
<keyword evidence="7" id="KW-0413">Isomerase</keyword>
<comment type="similarity">
    <text evidence="2">Belongs to the NAD(P)-dependent epimerase/dehydratase family.</text>
</comment>
<dbReference type="EMBL" id="LN614827">
    <property type="protein sequence ID" value="CEG58987.1"/>
    <property type="molecule type" value="Genomic_DNA"/>
</dbReference>
<dbReference type="HOGENOM" id="CLU_007383_1_7_6"/>
<dbReference type="PANTHER" id="PTHR43725:SF53">
    <property type="entry name" value="UDP-ARABINOSE 4-EPIMERASE 1"/>
    <property type="match status" value="1"/>
</dbReference>
<proteinExistence type="inferred from homology"/>
<dbReference type="GO" id="GO:0016853">
    <property type="term" value="F:isomerase activity"/>
    <property type="evidence" value="ECO:0007669"/>
    <property type="project" value="UniProtKB-KW"/>
</dbReference>
<evidence type="ECO:0000256" key="2">
    <source>
        <dbReference type="ARBA" id="ARBA00007637"/>
    </source>
</evidence>
<dbReference type="InterPro" id="IPR036291">
    <property type="entry name" value="NAD(P)-bd_dom_sf"/>
</dbReference>
<name>A0A098GAH9_9GAMM</name>
<sequence>MNISDLKVLVLGGNGFIGSHLVDALIAQGCTIKIFDQAHPISPNYINSKHIQYIQGDFTSERDIANALEGCDVCFHLISTVLPKTSNLDPIFDIETNLTGSVRLLNQAVKAGIKKIIFLSSGGTVYGTPLHIPIDEHHPTNPICSYGITKLAIEKYLSLYQQLYGLNYTVMRLSNPFGERQRTCSTQGAVAVFLGKTLRKEIIEIWGDGSVIRDYIHISDVISAMIKSITYEGKERVFNIGSGHGISLNKVLNEIENVTEIKVNRKYTEGRTFDVPTSILSIDRAVQELHWMPALTFTQGLIRMVDWIKEIQPCPL</sequence>
<dbReference type="STRING" id="1212491.LFA_3662"/>
<dbReference type="PANTHER" id="PTHR43725">
    <property type="entry name" value="UDP-GLUCOSE 4-EPIMERASE"/>
    <property type="match status" value="1"/>
</dbReference>
<keyword evidence="8" id="KW-1185">Reference proteome</keyword>
<gene>
    <name evidence="7" type="ORF">LFA_3662</name>
</gene>
<evidence type="ECO:0000256" key="5">
    <source>
        <dbReference type="ARBA" id="ARBA00033067"/>
    </source>
</evidence>
<evidence type="ECO:0000313" key="7">
    <source>
        <dbReference type="EMBL" id="CEG58987.1"/>
    </source>
</evidence>
<dbReference type="Gene3D" id="3.40.50.720">
    <property type="entry name" value="NAD(P)-binding Rossmann-like Domain"/>
    <property type="match status" value="1"/>
</dbReference>
<comment type="pathway">
    <text evidence="1">Carbohydrate metabolism; galactose metabolism.</text>
</comment>
<dbReference type="InterPro" id="IPR001509">
    <property type="entry name" value="Epimerase_deHydtase"/>
</dbReference>
<dbReference type="Pfam" id="PF01370">
    <property type="entry name" value="Epimerase"/>
    <property type="match status" value="1"/>
</dbReference>
<evidence type="ECO:0000256" key="1">
    <source>
        <dbReference type="ARBA" id="ARBA00004947"/>
    </source>
</evidence>
<organism evidence="7 8">
    <name type="scientific">Legionella fallonii LLAP-10</name>
    <dbReference type="NCBI Taxonomy" id="1212491"/>
    <lineage>
        <taxon>Bacteria</taxon>
        <taxon>Pseudomonadati</taxon>
        <taxon>Pseudomonadota</taxon>
        <taxon>Gammaproteobacteria</taxon>
        <taxon>Legionellales</taxon>
        <taxon>Legionellaceae</taxon>
        <taxon>Legionella</taxon>
    </lineage>
</organism>
<reference evidence="8" key="1">
    <citation type="submission" date="2014-09" db="EMBL/GenBank/DDBJ databases">
        <authorList>
            <person name="Gomez-Valero L."/>
        </authorList>
    </citation>
    <scope>NUCLEOTIDE SEQUENCE [LARGE SCALE GENOMIC DNA]</scope>
    <source>
        <strain evidence="8">ATCC700992</strain>
    </source>
</reference>
<dbReference type="RefSeq" id="WP_045097195.1">
    <property type="nucleotide sequence ID" value="NZ_LN614827.1"/>
</dbReference>
<evidence type="ECO:0000259" key="6">
    <source>
        <dbReference type="Pfam" id="PF01370"/>
    </source>
</evidence>
<feature type="domain" description="NAD-dependent epimerase/dehydratase" evidence="6">
    <location>
        <begin position="8"/>
        <end position="241"/>
    </location>
</feature>
<dbReference type="SUPFAM" id="SSF51735">
    <property type="entry name" value="NAD(P)-binding Rossmann-fold domains"/>
    <property type="match status" value="1"/>
</dbReference>
<evidence type="ECO:0000256" key="4">
    <source>
        <dbReference type="ARBA" id="ARBA00031367"/>
    </source>
</evidence>
<evidence type="ECO:0000313" key="8">
    <source>
        <dbReference type="Proteomes" id="UP000032430"/>
    </source>
</evidence>
<dbReference type="KEGG" id="lfa:LFA_3662"/>
<protein>
    <recommendedName>
        <fullName evidence="3">UDP-glucose 4-epimerase</fullName>
    </recommendedName>
    <alternativeName>
        <fullName evidence="5">Galactowaldenase</fullName>
    </alternativeName>
    <alternativeName>
        <fullName evidence="4">UDP-galactose 4-epimerase</fullName>
    </alternativeName>
</protein>
<evidence type="ECO:0000256" key="3">
    <source>
        <dbReference type="ARBA" id="ARBA00018569"/>
    </source>
</evidence>
<dbReference type="Proteomes" id="UP000032430">
    <property type="component" value="Chromosome I"/>
</dbReference>